<evidence type="ECO:0000256" key="1">
    <source>
        <dbReference type="ARBA" id="ARBA00022679"/>
    </source>
</evidence>
<evidence type="ECO:0000313" key="5">
    <source>
        <dbReference type="Proteomes" id="UP000602124"/>
    </source>
</evidence>
<protein>
    <submittedName>
        <fullName evidence="4">GNAT family N-acetyltransferase</fullName>
    </submittedName>
</protein>
<dbReference type="EMBL" id="JAEKMH010000001">
    <property type="protein sequence ID" value="MBJ3784332.1"/>
    <property type="molecule type" value="Genomic_DNA"/>
</dbReference>
<feature type="domain" description="N-acetyltransferase" evidence="3">
    <location>
        <begin position="1"/>
        <end position="145"/>
    </location>
</feature>
<keyword evidence="2" id="KW-0012">Acyltransferase</keyword>
<dbReference type="Pfam" id="PF00583">
    <property type="entry name" value="Acetyltransf_1"/>
    <property type="match status" value="1"/>
</dbReference>
<evidence type="ECO:0000256" key="2">
    <source>
        <dbReference type="ARBA" id="ARBA00023315"/>
    </source>
</evidence>
<dbReference type="InterPro" id="IPR050832">
    <property type="entry name" value="Bact_Acetyltransf"/>
</dbReference>
<evidence type="ECO:0000313" key="4">
    <source>
        <dbReference type="EMBL" id="MBJ3784332.1"/>
    </source>
</evidence>
<dbReference type="Gene3D" id="3.40.630.30">
    <property type="match status" value="1"/>
</dbReference>
<keyword evidence="1" id="KW-0808">Transferase</keyword>
<reference evidence="4" key="1">
    <citation type="submission" date="2020-12" db="EMBL/GenBank/DDBJ databases">
        <title>Devosia sp. MSA67 isolated from Mo River.</title>
        <authorList>
            <person name="Ma F."/>
            <person name="Zi Z."/>
        </authorList>
    </citation>
    <scope>NUCLEOTIDE SEQUENCE</scope>
    <source>
        <strain evidence="4">MSA67</strain>
    </source>
</reference>
<dbReference type="PANTHER" id="PTHR43877:SF2">
    <property type="entry name" value="AMINOALKYLPHOSPHONATE N-ACETYLTRANSFERASE-RELATED"/>
    <property type="match status" value="1"/>
</dbReference>
<dbReference type="SUPFAM" id="SSF55729">
    <property type="entry name" value="Acyl-CoA N-acyltransferases (Nat)"/>
    <property type="match status" value="1"/>
</dbReference>
<dbReference type="PANTHER" id="PTHR43877">
    <property type="entry name" value="AMINOALKYLPHOSPHONATE N-ACETYLTRANSFERASE-RELATED-RELATED"/>
    <property type="match status" value="1"/>
</dbReference>
<organism evidence="4 5">
    <name type="scientific">Devosia sediminis</name>
    <dbReference type="NCBI Taxonomy" id="2798801"/>
    <lineage>
        <taxon>Bacteria</taxon>
        <taxon>Pseudomonadati</taxon>
        <taxon>Pseudomonadota</taxon>
        <taxon>Alphaproteobacteria</taxon>
        <taxon>Hyphomicrobiales</taxon>
        <taxon>Devosiaceae</taxon>
        <taxon>Devosia</taxon>
    </lineage>
</organism>
<accession>A0A934IY02</accession>
<evidence type="ECO:0000259" key="3">
    <source>
        <dbReference type="PROSITE" id="PS51186"/>
    </source>
</evidence>
<dbReference type="InterPro" id="IPR000182">
    <property type="entry name" value="GNAT_dom"/>
</dbReference>
<comment type="caution">
    <text evidence="4">The sequence shown here is derived from an EMBL/GenBank/DDBJ whole genome shotgun (WGS) entry which is preliminary data.</text>
</comment>
<dbReference type="InterPro" id="IPR016181">
    <property type="entry name" value="Acyl_CoA_acyltransferase"/>
</dbReference>
<dbReference type="PROSITE" id="PS51186">
    <property type="entry name" value="GNAT"/>
    <property type="match status" value="1"/>
</dbReference>
<dbReference type="AlphaFoldDB" id="A0A934IY02"/>
<dbReference type="Proteomes" id="UP000602124">
    <property type="component" value="Unassembled WGS sequence"/>
</dbReference>
<sequence length="148" mass="16269">MGEVGLGAWAQSAFGMHDAGRTDRHKLRQEFIRFCREKPETILVAGADGKILGWGAREDMDNIISDLWVGPHAQGQGVGAALLAALEEAIAKQGLGFAELETFAGNAGAVRFYERHGYEAVWRGMKFSASLNYELDKVRFRKSLREAA</sequence>
<name>A0A934IY02_9HYPH</name>
<proteinExistence type="predicted"/>
<dbReference type="GO" id="GO:0016747">
    <property type="term" value="F:acyltransferase activity, transferring groups other than amino-acyl groups"/>
    <property type="evidence" value="ECO:0007669"/>
    <property type="project" value="InterPro"/>
</dbReference>
<keyword evidence="5" id="KW-1185">Reference proteome</keyword>
<gene>
    <name evidence="4" type="ORF">JEQ47_06340</name>
</gene>